<keyword evidence="1 4" id="KW-0378">Hydrolase</keyword>
<dbReference type="AlphaFoldDB" id="A0A0D6ML76"/>
<dbReference type="InterPro" id="IPR015910">
    <property type="entry name" value="I/U_nuclsd_hydro_CS"/>
</dbReference>
<name>A0A0D6ML76_9PROT</name>
<reference evidence="4 5" key="1">
    <citation type="submission" date="2012-10" db="EMBL/GenBank/DDBJ databases">
        <title>Genome sequencing of Tanticharoenia sakaeratensis NBRC 103193.</title>
        <authorList>
            <person name="Azuma Y."/>
            <person name="Hadano H."/>
            <person name="Hirakawa H."/>
            <person name="Matsushita K."/>
        </authorList>
    </citation>
    <scope>NUCLEOTIDE SEQUENCE [LARGE SCALE GENOMIC DNA]</scope>
    <source>
        <strain evidence="4 5">NBRC 103193</strain>
    </source>
</reference>
<dbReference type="Gene3D" id="3.90.245.10">
    <property type="entry name" value="Ribonucleoside hydrolase-like"/>
    <property type="match status" value="1"/>
</dbReference>
<sequence>MIRIRIALTAESPGMTDTAPRTIVIDTDPGQDDAVAILLALASPELDVAGITTVAGNVPLPHTTANAIRILDLAERADIAVHVGADRPLVARAPVTGAHVHGPTGLDGSDLPAPSRAPASTDALGFLARTLRERDPGSVTLVVLGPMTNSANLFTRAPDAFSRIRDIVWMGGACFEGGNITPSAEFNVYVDPEAADIVLRAGIPLTMVPLDVTHQCLTTPARLRRFAELGNRAGQVVAGMLGFSERFDLAKYGGSGAPLHDPCTIAWLLRPDLFTGRECHVGIECAGTFTRGATCVDYWHVTDRPPNVFYLRNADTDGFYDLLAERIARLP</sequence>
<dbReference type="InterPro" id="IPR036452">
    <property type="entry name" value="Ribo_hydro-like"/>
</dbReference>
<dbReference type="PANTHER" id="PTHR12304">
    <property type="entry name" value="INOSINE-URIDINE PREFERRING NUCLEOSIDE HYDROLASE"/>
    <property type="match status" value="1"/>
</dbReference>
<evidence type="ECO:0000256" key="2">
    <source>
        <dbReference type="ARBA" id="ARBA00023295"/>
    </source>
</evidence>
<organism evidence="4 5">
    <name type="scientific">Tanticharoenia sakaeratensis NBRC 103193</name>
    <dbReference type="NCBI Taxonomy" id="1231623"/>
    <lineage>
        <taxon>Bacteria</taxon>
        <taxon>Pseudomonadati</taxon>
        <taxon>Pseudomonadota</taxon>
        <taxon>Alphaproteobacteria</taxon>
        <taxon>Acetobacterales</taxon>
        <taxon>Acetobacteraceae</taxon>
        <taxon>Tanticharoenia</taxon>
    </lineage>
</organism>
<dbReference type="InterPro" id="IPR001910">
    <property type="entry name" value="Inosine/uridine_hydrolase_dom"/>
</dbReference>
<dbReference type="STRING" id="1231623.Tasa_017_114"/>
<dbReference type="GO" id="GO:0006152">
    <property type="term" value="P:purine nucleoside catabolic process"/>
    <property type="evidence" value="ECO:0007669"/>
    <property type="project" value="TreeGrafter"/>
</dbReference>
<evidence type="ECO:0000259" key="3">
    <source>
        <dbReference type="Pfam" id="PF01156"/>
    </source>
</evidence>
<dbReference type="GO" id="GO:0045437">
    <property type="term" value="F:uridine nucleosidase activity"/>
    <property type="evidence" value="ECO:0007669"/>
    <property type="project" value="UniProtKB-ARBA"/>
</dbReference>
<keyword evidence="2" id="KW-0326">Glycosidase</keyword>
<evidence type="ECO:0000256" key="1">
    <source>
        <dbReference type="ARBA" id="ARBA00022801"/>
    </source>
</evidence>
<dbReference type="InterPro" id="IPR023186">
    <property type="entry name" value="IUNH"/>
</dbReference>
<dbReference type="SUPFAM" id="SSF53590">
    <property type="entry name" value="Nucleoside hydrolase"/>
    <property type="match status" value="1"/>
</dbReference>
<dbReference type="GO" id="GO:0008477">
    <property type="term" value="F:purine nucleosidase activity"/>
    <property type="evidence" value="ECO:0007669"/>
    <property type="project" value="TreeGrafter"/>
</dbReference>
<dbReference type="GO" id="GO:0005829">
    <property type="term" value="C:cytosol"/>
    <property type="evidence" value="ECO:0007669"/>
    <property type="project" value="TreeGrafter"/>
</dbReference>
<dbReference type="EMBL" id="BALE01000017">
    <property type="protein sequence ID" value="GAN54231.1"/>
    <property type="molecule type" value="Genomic_DNA"/>
</dbReference>
<accession>A0A0D6ML76</accession>
<dbReference type="Pfam" id="PF01156">
    <property type="entry name" value="IU_nuc_hydro"/>
    <property type="match status" value="1"/>
</dbReference>
<proteinExistence type="predicted"/>
<dbReference type="PANTHER" id="PTHR12304:SF4">
    <property type="entry name" value="URIDINE NUCLEOSIDASE"/>
    <property type="match status" value="1"/>
</dbReference>
<evidence type="ECO:0000313" key="5">
    <source>
        <dbReference type="Proteomes" id="UP000032679"/>
    </source>
</evidence>
<comment type="caution">
    <text evidence="4">The sequence shown here is derived from an EMBL/GenBank/DDBJ whole genome shotgun (WGS) entry which is preliminary data.</text>
</comment>
<evidence type="ECO:0000313" key="4">
    <source>
        <dbReference type="EMBL" id="GAN54231.1"/>
    </source>
</evidence>
<protein>
    <submittedName>
        <fullName evidence="4">Inosine/uridine-preferring nucleoside hydrolase</fullName>
    </submittedName>
</protein>
<dbReference type="CDD" id="cd02651">
    <property type="entry name" value="nuc_hydro_IU_UC_XIUA"/>
    <property type="match status" value="1"/>
</dbReference>
<dbReference type="PROSITE" id="PS01247">
    <property type="entry name" value="IUNH"/>
    <property type="match status" value="1"/>
</dbReference>
<keyword evidence="5" id="KW-1185">Reference proteome</keyword>
<dbReference type="Proteomes" id="UP000032679">
    <property type="component" value="Unassembled WGS sequence"/>
</dbReference>
<feature type="domain" description="Inosine/uridine-preferring nucleoside hydrolase" evidence="3">
    <location>
        <begin position="23"/>
        <end position="321"/>
    </location>
</feature>
<gene>
    <name evidence="4" type="ORF">Tasa_017_114</name>
</gene>